<dbReference type="PANTHER" id="PTHR45080:SF33">
    <property type="entry name" value="IG-LIKE DOMAIN-CONTAINING PROTEIN"/>
    <property type="match status" value="1"/>
</dbReference>
<dbReference type="CDD" id="cd00063">
    <property type="entry name" value="FN3"/>
    <property type="match status" value="1"/>
</dbReference>
<dbReference type="InterPro" id="IPR003598">
    <property type="entry name" value="Ig_sub2"/>
</dbReference>
<keyword evidence="4" id="KW-1185">Reference proteome</keyword>
<organism evidence="3 4">
    <name type="scientific">Allacma fusca</name>
    <dbReference type="NCBI Taxonomy" id="39272"/>
    <lineage>
        <taxon>Eukaryota</taxon>
        <taxon>Metazoa</taxon>
        <taxon>Ecdysozoa</taxon>
        <taxon>Arthropoda</taxon>
        <taxon>Hexapoda</taxon>
        <taxon>Collembola</taxon>
        <taxon>Symphypleona</taxon>
        <taxon>Sminthuridae</taxon>
        <taxon>Allacma</taxon>
    </lineage>
</organism>
<dbReference type="SMART" id="SM00408">
    <property type="entry name" value="IGc2"/>
    <property type="match status" value="3"/>
</dbReference>
<evidence type="ECO:0000313" key="4">
    <source>
        <dbReference type="Proteomes" id="UP000708208"/>
    </source>
</evidence>
<dbReference type="InterPro" id="IPR003961">
    <property type="entry name" value="FN3_dom"/>
</dbReference>
<feature type="domain" description="Ig-like" evidence="2">
    <location>
        <begin position="200"/>
        <end position="289"/>
    </location>
</feature>
<dbReference type="FunFam" id="2.60.40.10:FF:001268">
    <property type="entry name" value="Blast:Protein CEPU-1"/>
    <property type="match status" value="1"/>
</dbReference>
<keyword evidence="1" id="KW-0393">Immunoglobulin domain</keyword>
<dbReference type="InterPro" id="IPR007110">
    <property type="entry name" value="Ig-like_dom"/>
</dbReference>
<feature type="domain" description="Ig-like" evidence="2">
    <location>
        <begin position="13"/>
        <end position="101"/>
    </location>
</feature>
<dbReference type="EMBL" id="CAJVCH010538126">
    <property type="protein sequence ID" value="CAG7825968.1"/>
    <property type="molecule type" value="Genomic_DNA"/>
</dbReference>
<dbReference type="PANTHER" id="PTHR45080">
    <property type="entry name" value="CONTACTIN 5"/>
    <property type="match status" value="1"/>
</dbReference>
<comment type="caution">
    <text evidence="3">The sequence shown here is derived from an EMBL/GenBank/DDBJ whole genome shotgun (WGS) entry which is preliminary data.</text>
</comment>
<dbReference type="GO" id="GO:0030424">
    <property type="term" value="C:axon"/>
    <property type="evidence" value="ECO:0007669"/>
    <property type="project" value="TreeGrafter"/>
</dbReference>
<dbReference type="Pfam" id="PF13927">
    <property type="entry name" value="Ig_3"/>
    <property type="match status" value="3"/>
</dbReference>
<dbReference type="GO" id="GO:0043025">
    <property type="term" value="C:neuronal cell body"/>
    <property type="evidence" value="ECO:0007669"/>
    <property type="project" value="TreeGrafter"/>
</dbReference>
<name>A0A8J2L465_9HEXA</name>
<dbReference type="AlphaFoldDB" id="A0A8J2L465"/>
<dbReference type="InterPro" id="IPR050958">
    <property type="entry name" value="Cell_Adh-Cytoskel_Orgn"/>
</dbReference>
<dbReference type="CDD" id="cd00096">
    <property type="entry name" value="Ig"/>
    <property type="match status" value="1"/>
</dbReference>
<protein>
    <recommendedName>
        <fullName evidence="2">Ig-like domain-containing protein</fullName>
    </recommendedName>
</protein>
<dbReference type="GO" id="GO:0008046">
    <property type="term" value="F:axon guidance receptor activity"/>
    <property type="evidence" value="ECO:0007669"/>
    <property type="project" value="TreeGrafter"/>
</dbReference>
<sequence length="500" mass="55809">KCQDEIDFAAEPPKFKTRGQTYRVVTGETVVLPCRVDNLGPYVILWKRGNAVLSAGEMKITLDPRIQLVDGFSLEIKKVRPQDGGDYICQLSTYTPDEQVHTLEILVPPNVRSEPNNGHITITKGDNVNLQCRGSGNPVPTITWTRKNNLLPNGEQSAEGNIYSIQKADRHQAGVYLCTANNKVGSPVTASIEVKVQYPPEIEVERGWIHSGEGYEAELACIVHSDPPATKVKWYRDTMILDTTERRLMEDRGSRHSLIIRNVQPGDFGNYSCEADNKLGRSRKHIELSGKPNRAVFRSDTVGRMKDAFNITWTVESFSPVDEYRLLYRKKHVNDTSDIPGEWQEVVIPASESYYHGGSVPRAVTSLAATSVSTVHWKSYHIRKLEPGVMYEAEVAARNKYGWAQKSDVFQFNTRSADNYPFESSPQHDVLADPEVRDLGITAASSTATAVHPANVISTLSLCTAVCIIFSLKYYIVSTRFLQGFSITSNKHNVNVHGSH</sequence>
<reference evidence="3" key="1">
    <citation type="submission" date="2021-06" db="EMBL/GenBank/DDBJ databases">
        <authorList>
            <person name="Hodson N. C."/>
            <person name="Mongue J. A."/>
            <person name="Jaron S. K."/>
        </authorList>
    </citation>
    <scope>NUCLEOTIDE SEQUENCE</scope>
</reference>
<evidence type="ECO:0000313" key="3">
    <source>
        <dbReference type="EMBL" id="CAG7825968.1"/>
    </source>
</evidence>
<proteinExistence type="predicted"/>
<feature type="domain" description="Ig-like" evidence="2">
    <location>
        <begin position="109"/>
        <end position="195"/>
    </location>
</feature>
<dbReference type="FunFam" id="2.60.40.10:FF:000877">
    <property type="entry name" value="CLUMA_CG002357, isoform A"/>
    <property type="match status" value="1"/>
</dbReference>
<gene>
    <name evidence="3" type="ORF">AFUS01_LOCUS36044</name>
</gene>
<dbReference type="Pfam" id="PF00041">
    <property type="entry name" value="fn3"/>
    <property type="match status" value="1"/>
</dbReference>
<dbReference type="GO" id="GO:0007156">
    <property type="term" value="P:homophilic cell adhesion via plasma membrane adhesion molecules"/>
    <property type="evidence" value="ECO:0007669"/>
    <property type="project" value="TreeGrafter"/>
</dbReference>
<dbReference type="InterPro" id="IPR003599">
    <property type="entry name" value="Ig_sub"/>
</dbReference>
<accession>A0A8J2L465</accession>
<dbReference type="PROSITE" id="PS50835">
    <property type="entry name" value="IG_LIKE"/>
    <property type="match status" value="3"/>
</dbReference>
<dbReference type="SMART" id="SM00409">
    <property type="entry name" value="IG"/>
    <property type="match status" value="3"/>
</dbReference>
<evidence type="ECO:0000256" key="1">
    <source>
        <dbReference type="ARBA" id="ARBA00023319"/>
    </source>
</evidence>
<evidence type="ECO:0000259" key="2">
    <source>
        <dbReference type="PROSITE" id="PS50835"/>
    </source>
</evidence>
<dbReference type="GO" id="GO:0050808">
    <property type="term" value="P:synapse organization"/>
    <property type="evidence" value="ECO:0007669"/>
    <property type="project" value="TreeGrafter"/>
</dbReference>
<dbReference type="FunFam" id="2.60.40.10:FF:001233">
    <property type="entry name" value="Uncharacterized protein, isoform B"/>
    <property type="match status" value="1"/>
</dbReference>
<dbReference type="GO" id="GO:0005886">
    <property type="term" value="C:plasma membrane"/>
    <property type="evidence" value="ECO:0007669"/>
    <property type="project" value="TreeGrafter"/>
</dbReference>
<feature type="non-terminal residue" evidence="3">
    <location>
        <position position="1"/>
    </location>
</feature>
<dbReference type="Proteomes" id="UP000708208">
    <property type="component" value="Unassembled WGS sequence"/>
</dbReference>
<dbReference type="OrthoDB" id="6159398at2759"/>